<sequence length="361" mass="39296">MLLAHSPGAVPGLLGSKQAAHTWIAQPAAPRRVPSLAHHAFEARRRSGARCSVTSTQAELIHASRCKLGESPSWDERVQRLYYVDVNEHKVHVFDPATKEDYFIDCGEMTSAVMPSTNETQLVATLTRNVVVVDLDKRATTTVLATTPKEHGDKQWRFNDAKASPSGALILGRMFLDGPANEPGRLYSLDARRQHEGLATLLPSIPLPNGMTWDTKRKRMYQNETITQTVYVYETDDAGVPVREGAGKLKELHKLHIEEGNPDGLTIDADGNLWIALAKTDTIGCYNPDTGELLRKVSLPMPGASACTFGGPNLDQLFITMIADEGDQEQEECIKGGRGGLYVAHVEGVKGVAGAYKAALS</sequence>
<dbReference type="InterPro" id="IPR011042">
    <property type="entry name" value="6-blade_b-propeller_TolB-like"/>
</dbReference>
<proteinExistence type="inferred from homology"/>
<dbReference type="Proteomes" id="UP001465755">
    <property type="component" value="Unassembled WGS sequence"/>
</dbReference>
<dbReference type="SUPFAM" id="SSF63829">
    <property type="entry name" value="Calcium-dependent phosphotriesterase"/>
    <property type="match status" value="1"/>
</dbReference>
<accession>A0AAW1PRI6</accession>
<protein>
    <recommendedName>
        <fullName evidence="4">SMP-30/Gluconolactonase/LRE-like region domain-containing protein</fullName>
    </recommendedName>
</protein>
<evidence type="ECO:0000313" key="6">
    <source>
        <dbReference type="Proteomes" id="UP001465755"/>
    </source>
</evidence>
<feature type="binding site" evidence="3">
    <location>
        <position position="70"/>
    </location>
    <ligand>
        <name>a divalent metal cation</name>
        <dbReference type="ChEBI" id="CHEBI:60240"/>
    </ligand>
</feature>
<dbReference type="AlphaFoldDB" id="A0AAW1PRI6"/>
<dbReference type="PANTHER" id="PTHR10907">
    <property type="entry name" value="REGUCALCIN"/>
    <property type="match status" value="1"/>
</dbReference>
<dbReference type="GO" id="GO:0005509">
    <property type="term" value="F:calcium ion binding"/>
    <property type="evidence" value="ECO:0007669"/>
    <property type="project" value="TreeGrafter"/>
</dbReference>
<dbReference type="EMBL" id="JALJOQ010000014">
    <property type="protein sequence ID" value="KAK9810713.1"/>
    <property type="molecule type" value="Genomic_DNA"/>
</dbReference>
<keyword evidence="3" id="KW-0479">Metal-binding</keyword>
<feature type="binding site" evidence="3">
    <location>
        <position position="159"/>
    </location>
    <ligand>
        <name>substrate</name>
    </ligand>
</feature>
<comment type="similarity">
    <text evidence="1">Belongs to the SMP-30/CGR1 family.</text>
</comment>
<feature type="binding site" evidence="3">
    <location>
        <position position="209"/>
    </location>
    <ligand>
        <name>a divalent metal cation</name>
        <dbReference type="ChEBI" id="CHEBI:60240"/>
    </ligand>
</feature>
<feature type="binding site" evidence="3">
    <location>
        <position position="263"/>
    </location>
    <ligand>
        <name>a divalent metal cation</name>
        <dbReference type="ChEBI" id="CHEBI:60240"/>
    </ligand>
</feature>
<gene>
    <name evidence="5" type="ORF">WJX73_001808</name>
</gene>
<name>A0AAW1PRI6_9CHLO</name>
<dbReference type="Gene3D" id="2.120.10.30">
    <property type="entry name" value="TolB, C-terminal domain"/>
    <property type="match status" value="1"/>
</dbReference>
<keyword evidence="3" id="KW-0862">Zinc</keyword>
<dbReference type="PRINTS" id="PR01790">
    <property type="entry name" value="SMP30FAMILY"/>
</dbReference>
<evidence type="ECO:0000256" key="3">
    <source>
        <dbReference type="PIRSR" id="PIRSR605511-2"/>
    </source>
</evidence>
<dbReference type="InterPro" id="IPR013658">
    <property type="entry name" value="SGL"/>
</dbReference>
<dbReference type="GO" id="GO:0004341">
    <property type="term" value="F:gluconolactonase activity"/>
    <property type="evidence" value="ECO:0007669"/>
    <property type="project" value="TreeGrafter"/>
</dbReference>
<evidence type="ECO:0000256" key="1">
    <source>
        <dbReference type="ARBA" id="ARBA00008853"/>
    </source>
</evidence>
<feature type="binding site" evidence="3">
    <location>
        <position position="157"/>
    </location>
    <ligand>
        <name>substrate</name>
    </ligand>
</feature>
<comment type="cofactor">
    <cofactor evidence="3">
        <name>Zn(2+)</name>
        <dbReference type="ChEBI" id="CHEBI:29105"/>
    </cofactor>
    <text evidence="3">Binds 1 divalent metal cation per subunit.</text>
</comment>
<dbReference type="PANTHER" id="PTHR10907:SF47">
    <property type="entry name" value="REGUCALCIN"/>
    <property type="match status" value="1"/>
</dbReference>
<comment type="caution">
    <text evidence="5">The sequence shown here is derived from an EMBL/GenBank/DDBJ whole genome shotgun (WGS) entry which is preliminary data.</text>
</comment>
<evidence type="ECO:0000259" key="4">
    <source>
        <dbReference type="Pfam" id="PF08450"/>
    </source>
</evidence>
<reference evidence="5 6" key="1">
    <citation type="journal article" date="2024" name="Nat. Commun.">
        <title>Phylogenomics reveals the evolutionary origins of lichenization in chlorophyte algae.</title>
        <authorList>
            <person name="Puginier C."/>
            <person name="Libourel C."/>
            <person name="Otte J."/>
            <person name="Skaloud P."/>
            <person name="Haon M."/>
            <person name="Grisel S."/>
            <person name="Petersen M."/>
            <person name="Berrin J.G."/>
            <person name="Delaux P.M."/>
            <person name="Dal Grande F."/>
            <person name="Keller J."/>
        </authorList>
    </citation>
    <scope>NUCLEOTIDE SEQUENCE [LARGE SCALE GENOMIC DNA]</scope>
    <source>
        <strain evidence="5 6">SAG 2036</strain>
    </source>
</reference>
<evidence type="ECO:0000256" key="2">
    <source>
        <dbReference type="PIRSR" id="PIRSR605511-1"/>
    </source>
</evidence>
<organism evidence="5 6">
    <name type="scientific">Symbiochloris irregularis</name>
    <dbReference type="NCBI Taxonomy" id="706552"/>
    <lineage>
        <taxon>Eukaryota</taxon>
        <taxon>Viridiplantae</taxon>
        <taxon>Chlorophyta</taxon>
        <taxon>core chlorophytes</taxon>
        <taxon>Trebouxiophyceae</taxon>
        <taxon>Trebouxiales</taxon>
        <taxon>Trebouxiaceae</taxon>
        <taxon>Symbiochloris</taxon>
    </lineage>
</organism>
<dbReference type="InterPro" id="IPR005511">
    <property type="entry name" value="SMP-30"/>
</dbReference>
<evidence type="ECO:0000313" key="5">
    <source>
        <dbReference type="EMBL" id="KAK9810713.1"/>
    </source>
</evidence>
<feature type="binding site" evidence="3">
    <location>
        <position position="177"/>
    </location>
    <ligand>
        <name>substrate</name>
    </ligand>
</feature>
<feature type="active site" description="Proton donor/acceptor" evidence="2">
    <location>
        <position position="263"/>
    </location>
</feature>
<dbReference type="Pfam" id="PF08450">
    <property type="entry name" value="SGL"/>
    <property type="match status" value="1"/>
</dbReference>
<feature type="domain" description="SMP-30/Gluconolactonase/LRE-like region" evidence="4">
    <location>
        <begin position="68"/>
        <end position="321"/>
    </location>
</feature>
<keyword evidence="6" id="KW-1185">Reference proteome</keyword>
<dbReference type="GO" id="GO:0019853">
    <property type="term" value="P:L-ascorbic acid biosynthetic process"/>
    <property type="evidence" value="ECO:0007669"/>
    <property type="project" value="TreeGrafter"/>
</dbReference>